<evidence type="ECO:0008006" key="4">
    <source>
        <dbReference type="Google" id="ProtNLM"/>
    </source>
</evidence>
<dbReference type="InterPro" id="IPR011012">
    <property type="entry name" value="Longin-like_dom_sf"/>
</dbReference>
<evidence type="ECO:0000313" key="3">
    <source>
        <dbReference type="Proteomes" id="UP001266305"/>
    </source>
</evidence>
<name>A0ABQ9W997_SAGOE</name>
<reference evidence="2 3" key="1">
    <citation type="submission" date="2023-05" db="EMBL/GenBank/DDBJ databases">
        <title>B98-5 Cell Line De Novo Hybrid Assembly: An Optical Mapping Approach.</title>
        <authorList>
            <person name="Kananen K."/>
            <person name="Auerbach J.A."/>
            <person name="Kautto E."/>
            <person name="Blachly J.S."/>
        </authorList>
    </citation>
    <scope>NUCLEOTIDE SEQUENCE [LARGE SCALE GENOMIC DNA]</scope>
    <source>
        <strain evidence="2">B95-8</strain>
        <tissue evidence="2">Cell line</tissue>
    </source>
</reference>
<dbReference type="SUPFAM" id="SSF64356">
    <property type="entry name" value="SNARE-like"/>
    <property type="match status" value="1"/>
</dbReference>
<evidence type="ECO:0000256" key="1">
    <source>
        <dbReference type="SAM" id="MobiDB-lite"/>
    </source>
</evidence>
<protein>
    <recommendedName>
        <fullName evidence="4">AP complex mu/sigma subunit domain-containing protein</fullName>
    </recommendedName>
</protein>
<gene>
    <name evidence="2" type="ORF">P7K49_005089</name>
</gene>
<keyword evidence="3" id="KW-1185">Reference proteome</keyword>
<sequence>MIKAILIFNNHGKPRLSKFYQPYVSIQLPPIMSRGSRWRRAAPSSASSERPPPARCGPSRAQAAWRSPAVSLPVGVDWVPTSLPRGQSPTWLCPGGSFARRWAACFPGCAGEALETSRCQGLAGRAAAAQLHSELCALAPMAHPARLPSCRQRLRLAQEEEDGAELVLLAPSPDSQPFQCDFQVSPY</sequence>
<proteinExistence type="predicted"/>
<dbReference type="Proteomes" id="UP001266305">
    <property type="component" value="Unassembled WGS sequence"/>
</dbReference>
<accession>A0ABQ9W997</accession>
<organism evidence="2 3">
    <name type="scientific">Saguinus oedipus</name>
    <name type="common">Cotton-top tamarin</name>
    <name type="synonym">Oedipomidas oedipus</name>
    <dbReference type="NCBI Taxonomy" id="9490"/>
    <lineage>
        <taxon>Eukaryota</taxon>
        <taxon>Metazoa</taxon>
        <taxon>Chordata</taxon>
        <taxon>Craniata</taxon>
        <taxon>Vertebrata</taxon>
        <taxon>Euteleostomi</taxon>
        <taxon>Mammalia</taxon>
        <taxon>Eutheria</taxon>
        <taxon>Euarchontoglires</taxon>
        <taxon>Primates</taxon>
        <taxon>Haplorrhini</taxon>
        <taxon>Platyrrhini</taxon>
        <taxon>Cebidae</taxon>
        <taxon>Callitrichinae</taxon>
        <taxon>Saguinus</taxon>
    </lineage>
</organism>
<dbReference type="Gene3D" id="3.30.450.60">
    <property type="match status" value="1"/>
</dbReference>
<comment type="caution">
    <text evidence="2">The sequence shown here is derived from an EMBL/GenBank/DDBJ whole genome shotgun (WGS) entry which is preliminary data.</text>
</comment>
<dbReference type="EMBL" id="JASSZA010000002">
    <property type="protein sequence ID" value="KAK2118202.1"/>
    <property type="molecule type" value="Genomic_DNA"/>
</dbReference>
<evidence type="ECO:0000313" key="2">
    <source>
        <dbReference type="EMBL" id="KAK2118202.1"/>
    </source>
</evidence>
<feature type="region of interest" description="Disordered" evidence="1">
    <location>
        <begin position="37"/>
        <end position="60"/>
    </location>
</feature>